<dbReference type="GO" id="GO:0005829">
    <property type="term" value="C:cytosol"/>
    <property type="evidence" value="ECO:0007669"/>
    <property type="project" value="TreeGrafter"/>
</dbReference>
<accession>A0A1V5MLL9</accession>
<dbReference type="PROSITE" id="PS00163">
    <property type="entry name" value="FUMARATE_LYASES"/>
    <property type="match status" value="1"/>
</dbReference>
<evidence type="ECO:0000313" key="3">
    <source>
        <dbReference type="Proteomes" id="UP000485484"/>
    </source>
</evidence>
<dbReference type="InterPro" id="IPR022761">
    <property type="entry name" value="Fumarate_lyase_N"/>
</dbReference>
<dbReference type="GO" id="GO:0008797">
    <property type="term" value="F:aspartate ammonia-lyase activity"/>
    <property type="evidence" value="ECO:0007669"/>
    <property type="project" value="UniProtKB-EC"/>
</dbReference>
<dbReference type="PRINTS" id="PR00149">
    <property type="entry name" value="FUMRATELYASE"/>
</dbReference>
<proteinExistence type="predicted"/>
<organism evidence="2 3">
    <name type="scientific">candidate division TA06 bacterium ADurb.Bin417</name>
    <dbReference type="NCBI Taxonomy" id="1852828"/>
    <lineage>
        <taxon>Bacteria</taxon>
        <taxon>Bacteria division TA06</taxon>
    </lineage>
</organism>
<dbReference type="SUPFAM" id="SSF48557">
    <property type="entry name" value="L-aspartase-like"/>
    <property type="match status" value="1"/>
</dbReference>
<reference evidence="2 3" key="1">
    <citation type="submission" date="2017-02" db="EMBL/GenBank/DDBJ databases">
        <title>Delving into the versatile metabolic prowess of the omnipresent phylum Bacteroidetes.</title>
        <authorList>
            <person name="Nobu M.K."/>
            <person name="Mei R."/>
            <person name="Narihiro T."/>
            <person name="Kuroda K."/>
            <person name="Liu W.-T."/>
        </authorList>
    </citation>
    <scope>NUCLEOTIDE SEQUENCE [LARGE SCALE GENOMIC DNA]</scope>
    <source>
        <strain evidence="2">ADurb.Bin417</strain>
    </source>
</reference>
<evidence type="ECO:0000313" key="2">
    <source>
        <dbReference type="EMBL" id="OPZ93820.1"/>
    </source>
</evidence>
<dbReference type="InterPro" id="IPR008948">
    <property type="entry name" value="L-Aspartase-like"/>
</dbReference>
<keyword evidence="2" id="KW-0456">Lyase</keyword>
<dbReference type="EC" id="4.3.1.1" evidence="2"/>
<dbReference type="PANTHER" id="PTHR42696:SF2">
    <property type="entry name" value="ASPARTATE AMMONIA-LYASE"/>
    <property type="match status" value="1"/>
</dbReference>
<evidence type="ECO:0000259" key="1">
    <source>
        <dbReference type="Pfam" id="PF00206"/>
    </source>
</evidence>
<dbReference type="PANTHER" id="PTHR42696">
    <property type="entry name" value="ASPARTATE AMMONIA-LYASE"/>
    <property type="match status" value="1"/>
</dbReference>
<dbReference type="InterPro" id="IPR051546">
    <property type="entry name" value="Aspartate_Ammonia-Lyase"/>
</dbReference>
<dbReference type="EMBL" id="MWAK01000006">
    <property type="protein sequence ID" value="OPZ93820.1"/>
    <property type="molecule type" value="Genomic_DNA"/>
</dbReference>
<dbReference type="NCBIfam" id="NF008909">
    <property type="entry name" value="PRK12273.1"/>
    <property type="match status" value="1"/>
</dbReference>
<name>A0A1V5MLL9_UNCT6</name>
<dbReference type="Gene3D" id="1.20.200.10">
    <property type="entry name" value="Fumarase/aspartase (Central domain)"/>
    <property type="match status" value="1"/>
</dbReference>
<dbReference type="InterPro" id="IPR024083">
    <property type="entry name" value="Fumarase/histidase_N"/>
</dbReference>
<dbReference type="FunFam" id="1.10.275.10:FF:000001">
    <property type="entry name" value="Fumarate hydratase, mitochondrial"/>
    <property type="match status" value="1"/>
</dbReference>
<dbReference type="InterPro" id="IPR020557">
    <property type="entry name" value="Fumarate_lyase_CS"/>
</dbReference>
<dbReference type="Gene3D" id="1.10.275.10">
    <property type="entry name" value="Fumarase/aspartase (N-terminal domain)"/>
    <property type="match status" value="1"/>
</dbReference>
<sequence length="462" mass="50384">MNSRLEKDALGEKAVPADAYWGIHTQRALENFQLSGRRFPGRLVRAMGLVKKACCLANLELGYLDKRRGQALSLACEELAEGKLADQFPLDAFQGGAGTSFNMNVNEVLANRAIEILGGRKGDYGAVHPLETVNLHQSTNDTFPTALKIASILAFRELSQTVARLQGACQRKEKEFAEVIKIGRTELQEAVPITLGAEFAAFAEAFARDRWRFFKAEERLRVVNLGGTAVGTGLGAPRAYIFLVIEKLRELTGLGLCRGEITLDPTANSDPFVEVSGMLKAHSVNLLKVCNDLRLLNLLGEIRLPAVQVGSSIMPGKVNPVILESVMQAALQAQADDFLVTEAAGRASLQINEFLPLLAQVMLDALEMLGNAGRMLTGHLEGVEADPERCLEILARSETLITAFLPKLGYERAGALLREFAAGGGRDLRAFLEERLGREMVERTLSAYNLTALGHREDEKDA</sequence>
<comment type="caution">
    <text evidence="2">The sequence shown here is derived from an EMBL/GenBank/DDBJ whole genome shotgun (WGS) entry which is preliminary data.</text>
</comment>
<dbReference type="Proteomes" id="UP000485484">
    <property type="component" value="Unassembled WGS sequence"/>
</dbReference>
<dbReference type="InterPro" id="IPR000362">
    <property type="entry name" value="Fumarate_lyase_fam"/>
</dbReference>
<gene>
    <name evidence="2" type="primary">aspA</name>
    <name evidence="2" type="ORF">BWY73_00101</name>
</gene>
<dbReference type="Pfam" id="PF00206">
    <property type="entry name" value="Lyase_1"/>
    <property type="match status" value="1"/>
</dbReference>
<protein>
    <submittedName>
        <fullName evidence="2">Aspartate ammonia-lyase</fullName>
        <ecNumber evidence="2">4.3.1.1</ecNumber>
    </submittedName>
</protein>
<dbReference type="AlphaFoldDB" id="A0A1V5MLL9"/>
<feature type="domain" description="Fumarate lyase N-terminal" evidence="1">
    <location>
        <begin position="11"/>
        <end position="333"/>
    </location>
</feature>
<dbReference type="GO" id="GO:0006531">
    <property type="term" value="P:aspartate metabolic process"/>
    <property type="evidence" value="ECO:0007669"/>
    <property type="project" value="TreeGrafter"/>
</dbReference>